<dbReference type="EMBL" id="MHOK01000001">
    <property type="protein sequence ID" value="OGZ62486.1"/>
    <property type="molecule type" value="Genomic_DNA"/>
</dbReference>
<name>A0A1G2HIZ5_9BACT</name>
<sequence>MNDQELRRLQEIDKRVKEIASENGLITTDILFELVSPQRMIEAMAYNFPTNYSSWDHGRDYDRQRTIYDYSGTGIPYEVVWNFNTPRAFLVDTNPFALNVLILCHVYAHVDFFLGSTLLQKSRAMGDMAQEAREAEKRFRGYEAKYGRDELERTIEAAKAIQWLQDPDPYAQDVDEEELRQHLIRLKQEELRRFQDLRTQTGGRGISGKDIERVEAELKKIKYRTPVVDEHDLLRYIIGHSPKPLRDWQKDVLSVIRLQARYLGPQMRTKLLNEGWATYWHTRIMRQLFEEGLLTDEEHGIYNEYHKNVLTKNRTRFNWYRVGLHLFEYVEERWNRGQFGRKYKESEDPHKRSDWDSGAGMGREKIFEVRTHFTDRMAIEEFFTEEFMRQEELYIWGEMLLNDEVVYVIIEDDLEKIRKILLRQHTLYNIPLIFVKDGNAFGSSGLYLVHEYTGFELNEVFETGALEYVQYLWGKTVNLETILEEEDLDEEGGIAFVPILHSYNGKSHKVKVLDQTRNPRFPK</sequence>
<dbReference type="InterPro" id="IPR056174">
    <property type="entry name" value="SpoVR_N"/>
</dbReference>
<comment type="caution">
    <text evidence="2">The sequence shown here is derived from an EMBL/GenBank/DDBJ whole genome shotgun (WGS) entry which is preliminary data.</text>
</comment>
<feature type="domain" description="SpoVR protein-like N-terminal" evidence="1">
    <location>
        <begin position="4"/>
        <end position="428"/>
    </location>
</feature>
<evidence type="ECO:0000259" key="1">
    <source>
        <dbReference type="Pfam" id="PF04293"/>
    </source>
</evidence>
<gene>
    <name evidence="2" type="ORF">A3F94_01745</name>
</gene>
<proteinExistence type="predicted"/>
<evidence type="ECO:0000313" key="3">
    <source>
        <dbReference type="Proteomes" id="UP000176770"/>
    </source>
</evidence>
<evidence type="ECO:0000313" key="2">
    <source>
        <dbReference type="EMBL" id="OGZ62486.1"/>
    </source>
</evidence>
<reference evidence="2 3" key="1">
    <citation type="journal article" date="2016" name="Nat. Commun.">
        <title>Thousands of microbial genomes shed light on interconnected biogeochemical processes in an aquifer system.</title>
        <authorList>
            <person name="Anantharaman K."/>
            <person name="Brown C.T."/>
            <person name="Hug L.A."/>
            <person name="Sharon I."/>
            <person name="Castelle C.J."/>
            <person name="Probst A.J."/>
            <person name="Thomas B.C."/>
            <person name="Singh A."/>
            <person name="Wilkins M.J."/>
            <person name="Karaoz U."/>
            <person name="Brodie E.L."/>
            <person name="Williams K.H."/>
            <person name="Hubbard S.S."/>
            <person name="Banfield J.F."/>
        </authorList>
    </citation>
    <scope>NUCLEOTIDE SEQUENCE [LARGE SCALE GENOMIC DNA]</scope>
</reference>
<accession>A0A1G2HIZ5</accession>
<dbReference type="PANTHER" id="PTHR30029:SF2">
    <property type="entry name" value="STAGE V SPORULATION PROTEIN R"/>
    <property type="match status" value="1"/>
</dbReference>
<dbReference type="STRING" id="1802165.A3F94_01745"/>
<dbReference type="PANTHER" id="PTHR30029">
    <property type="entry name" value="STAGE V SPORULATION PROTEIN R"/>
    <property type="match status" value="1"/>
</dbReference>
<dbReference type="Proteomes" id="UP000176770">
    <property type="component" value="Unassembled WGS sequence"/>
</dbReference>
<dbReference type="InterPro" id="IPR007390">
    <property type="entry name" value="Spore_V_R"/>
</dbReference>
<protein>
    <recommendedName>
        <fullName evidence="1">SpoVR protein-like N-terminal domain-containing protein</fullName>
    </recommendedName>
</protein>
<dbReference type="Pfam" id="PF04293">
    <property type="entry name" value="SpoVR"/>
    <property type="match status" value="1"/>
</dbReference>
<dbReference type="AlphaFoldDB" id="A0A1G2HIZ5"/>
<organism evidence="2 3">
    <name type="scientific">Candidatus Spechtbacteria bacterium RIFCSPLOWO2_12_FULL_38_22</name>
    <dbReference type="NCBI Taxonomy" id="1802165"/>
    <lineage>
        <taxon>Bacteria</taxon>
        <taxon>Candidatus Spechtiibacteriota</taxon>
    </lineage>
</organism>